<dbReference type="SUPFAM" id="SSF48576">
    <property type="entry name" value="Terpenoid synthases"/>
    <property type="match status" value="1"/>
</dbReference>
<dbReference type="GeneID" id="17273141"/>
<protein>
    <recommendedName>
        <fullName evidence="3">Squalene/phytoene synthase</fullName>
    </recommendedName>
</protein>
<dbReference type="Proteomes" id="UP000013827">
    <property type="component" value="Unassembled WGS sequence"/>
</dbReference>
<evidence type="ECO:0008006" key="3">
    <source>
        <dbReference type="Google" id="ProtNLM"/>
    </source>
</evidence>
<dbReference type="Pfam" id="PF00494">
    <property type="entry name" value="SQS_PSY"/>
    <property type="match status" value="1"/>
</dbReference>
<sequence length="240" mass="26081">MLARGRRGYQTSAKALNYCVELVQERDVERYLCNLSAPAAVRPALFALHAFNLETARVRSSTREPQIARMRFVWWRSTVTAALRGEPPDNPVAQALAGAAAGGGLTGRFFHQMLEAREDDGSARAVTEQASPRASYIPADVAQRHGASLKQLLSGRPSAPLCDAAAELAHEATTHLLAARALAPDLSPQARALLQPAVVAELVLQRLQAHGYNVFAPELREPLGLRLRTALVWNAAFRSF</sequence>
<dbReference type="KEGG" id="ehx:EMIHUDRAFT_235540"/>
<organism evidence="1 2">
    <name type="scientific">Emiliania huxleyi (strain CCMP1516)</name>
    <dbReference type="NCBI Taxonomy" id="280463"/>
    <lineage>
        <taxon>Eukaryota</taxon>
        <taxon>Haptista</taxon>
        <taxon>Haptophyta</taxon>
        <taxon>Prymnesiophyceae</taxon>
        <taxon>Isochrysidales</taxon>
        <taxon>Noelaerhabdaceae</taxon>
        <taxon>Emiliania</taxon>
    </lineage>
</organism>
<dbReference type="EnsemblProtists" id="EOD27558">
    <property type="protein sequence ID" value="EOD27558"/>
    <property type="gene ID" value="EMIHUDRAFT_235540"/>
</dbReference>
<dbReference type="eggNOG" id="KOG4411">
    <property type="taxonomic scope" value="Eukaryota"/>
</dbReference>
<dbReference type="InterPro" id="IPR002060">
    <property type="entry name" value="Squ/phyt_synthse"/>
</dbReference>
<keyword evidence="2" id="KW-1185">Reference proteome</keyword>
<dbReference type="STRING" id="2903.R1CWZ4"/>
<dbReference type="RefSeq" id="XP_005779987.1">
    <property type="nucleotide sequence ID" value="XM_005779930.1"/>
</dbReference>
<accession>A0A0D3JVM3</accession>
<proteinExistence type="predicted"/>
<evidence type="ECO:0000313" key="1">
    <source>
        <dbReference type="EnsemblProtists" id="EOD27558"/>
    </source>
</evidence>
<dbReference type="PaxDb" id="2903-EOD27558"/>
<reference evidence="2" key="1">
    <citation type="journal article" date="2013" name="Nature">
        <title>Pan genome of the phytoplankton Emiliania underpins its global distribution.</title>
        <authorList>
            <person name="Read B.A."/>
            <person name="Kegel J."/>
            <person name="Klute M.J."/>
            <person name="Kuo A."/>
            <person name="Lefebvre S.C."/>
            <person name="Maumus F."/>
            <person name="Mayer C."/>
            <person name="Miller J."/>
            <person name="Monier A."/>
            <person name="Salamov A."/>
            <person name="Young J."/>
            <person name="Aguilar M."/>
            <person name="Claverie J.M."/>
            <person name="Frickenhaus S."/>
            <person name="Gonzalez K."/>
            <person name="Herman E.K."/>
            <person name="Lin Y.C."/>
            <person name="Napier J."/>
            <person name="Ogata H."/>
            <person name="Sarno A.F."/>
            <person name="Shmutz J."/>
            <person name="Schroeder D."/>
            <person name="de Vargas C."/>
            <person name="Verret F."/>
            <person name="von Dassow P."/>
            <person name="Valentin K."/>
            <person name="Van de Peer Y."/>
            <person name="Wheeler G."/>
            <person name="Dacks J.B."/>
            <person name="Delwiche C.F."/>
            <person name="Dyhrman S.T."/>
            <person name="Glockner G."/>
            <person name="John U."/>
            <person name="Richards T."/>
            <person name="Worden A.Z."/>
            <person name="Zhang X."/>
            <person name="Grigoriev I.V."/>
            <person name="Allen A.E."/>
            <person name="Bidle K."/>
            <person name="Borodovsky M."/>
            <person name="Bowler C."/>
            <person name="Brownlee C."/>
            <person name="Cock J.M."/>
            <person name="Elias M."/>
            <person name="Gladyshev V.N."/>
            <person name="Groth M."/>
            <person name="Guda C."/>
            <person name="Hadaegh A."/>
            <person name="Iglesias-Rodriguez M.D."/>
            <person name="Jenkins J."/>
            <person name="Jones B.M."/>
            <person name="Lawson T."/>
            <person name="Leese F."/>
            <person name="Lindquist E."/>
            <person name="Lobanov A."/>
            <person name="Lomsadze A."/>
            <person name="Malik S.B."/>
            <person name="Marsh M.E."/>
            <person name="Mackinder L."/>
            <person name="Mock T."/>
            <person name="Mueller-Roeber B."/>
            <person name="Pagarete A."/>
            <person name="Parker M."/>
            <person name="Probert I."/>
            <person name="Quesneville H."/>
            <person name="Raines C."/>
            <person name="Rensing S.A."/>
            <person name="Riano-Pachon D.M."/>
            <person name="Richier S."/>
            <person name="Rokitta S."/>
            <person name="Shiraiwa Y."/>
            <person name="Soanes D.M."/>
            <person name="van der Giezen M."/>
            <person name="Wahlund T.M."/>
            <person name="Williams B."/>
            <person name="Wilson W."/>
            <person name="Wolfe G."/>
            <person name="Wurch L.L."/>
        </authorList>
    </citation>
    <scope>NUCLEOTIDE SEQUENCE</scope>
</reference>
<evidence type="ECO:0000313" key="2">
    <source>
        <dbReference type="Proteomes" id="UP000013827"/>
    </source>
</evidence>
<dbReference type="Gene3D" id="1.10.600.10">
    <property type="entry name" value="Farnesyl Diphosphate Synthase"/>
    <property type="match status" value="2"/>
</dbReference>
<dbReference type="InterPro" id="IPR008949">
    <property type="entry name" value="Isoprenoid_synthase_dom_sf"/>
</dbReference>
<dbReference type="AlphaFoldDB" id="A0A0D3JVM3"/>
<reference evidence="1" key="2">
    <citation type="submission" date="2024-10" db="UniProtKB">
        <authorList>
            <consortium name="EnsemblProtists"/>
        </authorList>
    </citation>
    <scope>IDENTIFICATION</scope>
</reference>
<dbReference type="HOGENOM" id="CLU_037269_6_1_1"/>
<name>A0A0D3JVM3_EMIH1</name>